<evidence type="ECO:0000256" key="2">
    <source>
        <dbReference type="ARBA" id="ARBA00023043"/>
    </source>
</evidence>
<dbReference type="PROSITE" id="PS50088">
    <property type="entry name" value="ANK_REPEAT"/>
    <property type="match status" value="1"/>
</dbReference>
<dbReference type="SMART" id="SM00248">
    <property type="entry name" value="ANK"/>
    <property type="match status" value="2"/>
</dbReference>
<keyword evidence="1" id="KW-0677">Repeat</keyword>
<dbReference type="InterPro" id="IPR036770">
    <property type="entry name" value="Ankyrin_rpt-contain_sf"/>
</dbReference>
<name>A0A1E5REK0_9ASCO</name>
<dbReference type="InterPro" id="IPR002110">
    <property type="entry name" value="Ankyrin_rpt"/>
</dbReference>
<dbReference type="Pfam" id="PF12796">
    <property type="entry name" value="Ank_2"/>
    <property type="match status" value="1"/>
</dbReference>
<dbReference type="STRING" id="56408.A0A1E5REK0"/>
<gene>
    <name evidence="5" type="ORF">AWRI3579_g1718</name>
</gene>
<comment type="caution">
    <text evidence="5">The sequence shown here is derived from an EMBL/GenBank/DDBJ whole genome shotgun (WGS) entry which is preliminary data.</text>
</comment>
<proteinExistence type="predicted"/>
<dbReference type="PROSITE" id="PS50297">
    <property type="entry name" value="ANK_REP_REGION"/>
    <property type="match status" value="1"/>
</dbReference>
<evidence type="ECO:0000256" key="3">
    <source>
        <dbReference type="PROSITE-ProRule" id="PRU00023"/>
    </source>
</evidence>
<organism evidence="5 6">
    <name type="scientific">Hanseniaspora osmophila</name>
    <dbReference type="NCBI Taxonomy" id="56408"/>
    <lineage>
        <taxon>Eukaryota</taxon>
        <taxon>Fungi</taxon>
        <taxon>Dikarya</taxon>
        <taxon>Ascomycota</taxon>
        <taxon>Saccharomycotina</taxon>
        <taxon>Saccharomycetes</taxon>
        <taxon>Saccharomycodales</taxon>
        <taxon>Saccharomycodaceae</taxon>
        <taxon>Hanseniaspora</taxon>
    </lineage>
</organism>
<reference evidence="6" key="1">
    <citation type="journal article" date="2016" name="Genome Announc.">
        <title>Genome sequences of three species of Hanseniaspora isolated from spontaneous wine fermentations.</title>
        <authorList>
            <person name="Sternes P.R."/>
            <person name="Lee D."/>
            <person name="Kutyna D.R."/>
            <person name="Borneman A.R."/>
        </authorList>
    </citation>
    <scope>NUCLEOTIDE SEQUENCE [LARGE SCALE GENOMIC DNA]</scope>
    <source>
        <strain evidence="6">AWRI3579</strain>
    </source>
</reference>
<sequence length="219" mass="24789">MNIWIAASDGRQDLVEKYLASGLSAVAKDPNGYTPMHAAAAYSHLQLLEFLVNKHNGDINVRDEDGDTPLHHVEDVATAKFVIEQLHADPNLRNNEHLTALDNVLQDSDSDPQLIEYLKSVTLKDGQHGNIQEQLTGLINEDELNQFKENVKLSLATEVPQDEESLQRQKRLQEIMNGDNVDENLEQYITEIIHEQLLNQVNPKRGHEDQADSNKRSRN</sequence>
<keyword evidence="6" id="KW-1185">Reference proteome</keyword>
<evidence type="ECO:0000256" key="1">
    <source>
        <dbReference type="ARBA" id="ARBA00022737"/>
    </source>
</evidence>
<dbReference type="Gene3D" id="1.25.40.20">
    <property type="entry name" value="Ankyrin repeat-containing domain"/>
    <property type="match status" value="1"/>
</dbReference>
<dbReference type="PANTHER" id="PTHR24171">
    <property type="entry name" value="ANKYRIN REPEAT DOMAIN-CONTAINING PROTEIN 39-RELATED"/>
    <property type="match status" value="1"/>
</dbReference>
<dbReference type="OrthoDB" id="19174at2759"/>
<dbReference type="InParanoid" id="A0A1E5REK0"/>
<dbReference type="EMBL" id="LPNM01000007">
    <property type="protein sequence ID" value="OEJ85304.1"/>
    <property type="molecule type" value="Genomic_DNA"/>
</dbReference>
<evidence type="ECO:0000313" key="6">
    <source>
        <dbReference type="Proteomes" id="UP000095728"/>
    </source>
</evidence>
<feature type="compositionally biased region" description="Basic and acidic residues" evidence="4">
    <location>
        <begin position="205"/>
        <end position="219"/>
    </location>
</feature>
<protein>
    <submittedName>
        <fullName evidence="5">Ankyrin repeat-containing protein</fullName>
    </submittedName>
</protein>
<dbReference type="Proteomes" id="UP000095728">
    <property type="component" value="Unassembled WGS sequence"/>
</dbReference>
<keyword evidence="2 3" id="KW-0040">ANK repeat</keyword>
<feature type="region of interest" description="Disordered" evidence="4">
    <location>
        <begin position="200"/>
        <end position="219"/>
    </location>
</feature>
<evidence type="ECO:0000256" key="4">
    <source>
        <dbReference type="SAM" id="MobiDB-lite"/>
    </source>
</evidence>
<dbReference type="FunCoup" id="A0A1E5REK0">
    <property type="interactions" value="176"/>
</dbReference>
<feature type="repeat" description="ANK" evidence="3">
    <location>
        <begin position="31"/>
        <end position="64"/>
    </location>
</feature>
<evidence type="ECO:0000313" key="5">
    <source>
        <dbReference type="EMBL" id="OEJ85304.1"/>
    </source>
</evidence>
<accession>A0A1E5REK0</accession>
<dbReference type="SUPFAM" id="SSF48403">
    <property type="entry name" value="Ankyrin repeat"/>
    <property type="match status" value="1"/>
</dbReference>
<dbReference type="AlphaFoldDB" id="A0A1E5REK0"/>